<dbReference type="AlphaFoldDB" id="A0A7W6W8V7"/>
<evidence type="ECO:0000256" key="2">
    <source>
        <dbReference type="ARBA" id="ARBA00008681"/>
    </source>
</evidence>
<evidence type="ECO:0000313" key="12">
    <source>
        <dbReference type="Proteomes" id="UP000554286"/>
    </source>
</evidence>
<comment type="caution">
    <text evidence="11">The sequence shown here is derived from an EMBL/GenBank/DDBJ whole genome shotgun (WGS) entry which is preliminary data.</text>
</comment>
<feature type="chain" id="PRO_5030778986" description="17 kDa surface antigen" evidence="8">
    <location>
        <begin position="25"/>
        <end position="168"/>
    </location>
</feature>
<dbReference type="PIRSF" id="PIRSF002721">
    <property type="entry name" value="Surface_antigen_Rickettsia"/>
    <property type="match status" value="1"/>
</dbReference>
<keyword evidence="4 8" id="KW-0732">Signal</keyword>
<dbReference type="InterPro" id="IPR051407">
    <property type="entry name" value="Bact_OM_lipoprot/Surf_antigen"/>
</dbReference>
<evidence type="ECO:0000256" key="3">
    <source>
        <dbReference type="ARBA" id="ARBA00015281"/>
    </source>
</evidence>
<dbReference type="GO" id="GO:0009279">
    <property type="term" value="C:cell outer membrane"/>
    <property type="evidence" value="ECO:0007669"/>
    <property type="project" value="UniProtKB-SubCell"/>
</dbReference>
<dbReference type="Pfam" id="PF05433">
    <property type="entry name" value="Rick_17kDa_Anti"/>
    <property type="match status" value="1"/>
</dbReference>
<keyword evidence="5" id="KW-0472">Membrane</keyword>
<dbReference type="InterPro" id="IPR032635">
    <property type="entry name" value="Anti_2"/>
</dbReference>
<dbReference type="InterPro" id="IPR008816">
    <property type="entry name" value="Gly_zipper_2TM_dom"/>
</dbReference>
<dbReference type="RefSeq" id="WP_184042839.1">
    <property type="nucleotide sequence ID" value="NZ_JACIGK010000004.1"/>
</dbReference>
<reference evidence="11 12" key="1">
    <citation type="submission" date="2020-08" db="EMBL/GenBank/DDBJ databases">
        <title>Genome sequencing of Purple Non-Sulfur Bacteria from various extreme environments.</title>
        <authorList>
            <person name="Mayer M."/>
        </authorList>
    </citation>
    <scope>NUCLEOTIDE SEQUENCE [LARGE SCALE GENOMIC DNA]</scope>
    <source>
        <strain evidence="11 12">JA131</strain>
    </source>
</reference>
<gene>
    <name evidence="11" type="ORF">GGD89_000833</name>
</gene>
<name>A0A7W6W8V7_9PROT</name>
<feature type="signal peptide" evidence="8">
    <location>
        <begin position="1"/>
        <end position="24"/>
    </location>
</feature>
<dbReference type="Pfam" id="PF16998">
    <property type="entry name" value="17kDa_Anti_2"/>
    <property type="match status" value="1"/>
</dbReference>
<evidence type="ECO:0000256" key="8">
    <source>
        <dbReference type="SAM" id="SignalP"/>
    </source>
</evidence>
<dbReference type="InterPro" id="IPR016364">
    <property type="entry name" value="Surface_antigen_Rickettsia"/>
</dbReference>
<evidence type="ECO:0000256" key="7">
    <source>
        <dbReference type="ARBA" id="ARBA00023288"/>
    </source>
</evidence>
<organism evidence="11 12">
    <name type="scientific">Roseospira visakhapatnamensis</name>
    <dbReference type="NCBI Taxonomy" id="390880"/>
    <lineage>
        <taxon>Bacteria</taxon>
        <taxon>Pseudomonadati</taxon>
        <taxon>Pseudomonadota</taxon>
        <taxon>Alphaproteobacteria</taxon>
        <taxon>Rhodospirillales</taxon>
        <taxon>Rhodospirillaceae</taxon>
        <taxon>Roseospira</taxon>
    </lineage>
</organism>
<comment type="similarity">
    <text evidence="2">Belongs to the rickettsiale 17 kDa surface antigen family.</text>
</comment>
<dbReference type="PANTHER" id="PTHR35603:SF2">
    <property type="entry name" value="OUTER MEMBRANE LIPOPROTEIN"/>
    <property type="match status" value="1"/>
</dbReference>
<dbReference type="Proteomes" id="UP000554286">
    <property type="component" value="Unassembled WGS sequence"/>
</dbReference>
<keyword evidence="7" id="KW-0449">Lipoprotein</keyword>
<feature type="domain" description="Surface antigen" evidence="10">
    <location>
        <begin position="86"/>
        <end position="164"/>
    </location>
</feature>
<dbReference type="PROSITE" id="PS51257">
    <property type="entry name" value="PROKAR_LIPOPROTEIN"/>
    <property type="match status" value="1"/>
</dbReference>
<accession>A0A7W6W8V7</accession>
<evidence type="ECO:0000256" key="4">
    <source>
        <dbReference type="ARBA" id="ARBA00022729"/>
    </source>
</evidence>
<evidence type="ECO:0000256" key="5">
    <source>
        <dbReference type="ARBA" id="ARBA00023136"/>
    </source>
</evidence>
<feature type="domain" description="Glycine zipper 2TM" evidence="9">
    <location>
        <begin position="37"/>
        <end position="79"/>
    </location>
</feature>
<protein>
    <recommendedName>
        <fullName evidence="3">17 kDa surface antigen</fullName>
    </recommendedName>
</protein>
<comment type="subcellular location">
    <subcellularLocation>
        <location evidence="1">Cell outer membrane</location>
        <topology evidence="1">Lipid-anchor</topology>
    </subcellularLocation>
</comment>
<evidence type="ECO:0000256" key="1">
    <source>
        <dbReference type="ARBA" id="ARBA00004459"/>
    </source>
</evidence>
<proteinExistence type="inferred from homology"/>
<dbReference type="PANTHER" id="PTHR35603">
    <property type="match status" value="1"/>
</dbReference>
<evidence type="ECO:0000259" key="10">
    <source>
        <dbReference type="Pfam" id="PF16998"/>
    </source>
</evidence>
<keyword evidence="12" id="KW-1185">Reference proteome</keyword>
<evidence type="ECO:0000256" key="6">
    <source>
        <dbReference type="ARBA" id="ARBA00023139"/>
    </source>
</evidence>
<keyword evidence="6" id="KW-0564">Palmitate</keyword>
<evidence type="ECO:0000259" key="9">
    <source>
        <dbReference type="Pfam" id="PF05433"/>
    </source>
</evidence>
<evidence type="ECO:0000313" key="11">
    <source>
        <dbReference type="EMBL" id="MBB4265218.1"/>
    </source>
</evidence>
<dbReference type="EMBL" id="JACIGK010000004">
    <property type="protein sequence ID" value="MBB4265218.1"/>
    <property type="molecule type" value="Genomic_DNA"/>
</dbReference>
<sequence length="168" mass="17378">MTRSASRPISLSLAVALLVGPALSACETVQNNPNQAAGTLGGAALGGFVGSQFGGSPEWTAAATGLGVLIGAAIGNEAGSALDDRDRRQLQQAQSRAYTAPIGETVSWNNPNSGNSGTFTPLRDGYTNTGRYCRQFRTTVTIGGRLEDATGTACRNSRGEWEIIDSRG</sequence>